<dbReference type="PRINTS" id="PR00717">
    <property type="entry name" value="GPCRKINASE"/>
</dbReference>
<evidence type="ECO:0000256" key="8">
    <source>
        <dbReference type="ARBA" id="ARBA00022840"/>
    </source>
</evidence>
<dbReference type="GO" id="GO:0007165">
    <property type="term" value="P:signal transduction"/>
    <property type="evidence" value="ECO:0007669"/>
    <property type="project" value="InterPro"/>
</dbReference>
<evidence type="ECO:0000256" key="3">
    <source>
        <dbReference type="ARBA" id="ARBA00022527"/>
    </source>
</evidence>
<dbReference type="Gene3D" id="3.30.200.20">
    <property type="entry name" value="Phosphorylase Kinase, domain 1"/>
    <property type="match status" value="1"/>
</dbReference>
<evidence type="ECO:0000256" key="12">
    <source>
        <dbReference type="SAM" id="MobiDB-lite"/>
    </source>
</evidence>
<dbReference type="PROSITE" id="PS51285">
    <property type="entry name" value="AGC_KINASE_CTER"/>
    <property type="match status" value="1"/>
</dbReference>
<organism evidence="16 17">
    <name type="scientific">Fasciola hepatica</name>
    <name type="common">Liver fluke</name>
    <dbReference type="NCBI Taxonomy" id="6192"/>
    <lineage>
        <taxon>Eukaryota</taxon>
        <taxon>Metazoa</taxon>
        <taxon>Spiralia</taxon>
        <taxon>Lophotrochozoa</taxon>
        <taxon>Platyhelminthes</taxon>
        <taxon>Trematoda</taxon>
        <taxon>Digenea</taxon>
        <taxon>Plagiorchiida</taxon>
        <taxon>Echinostomata</taxon>
        <taxon>Echinostomatoidea</taxon>
        <taxon>Fasciolidae</taxon>
        <taxon>Fasciola</taxon>
    </lineage>
</organism>
<keyword evidence="4" id="KW-0597">Phosphoprotein</keyword>
<dbReference type="InterPro" id="IPR000719">
    <property type="entry name" value="Prot_kinase_dom"/>
</dbReference>
<keyword evidence="6 10" id="KW-0547">Nucleotide-binding</keyword>
<feature type="active site" description="Proton acceptor" evidence="9">
    <location>
        <position position="317"/>
    </location>
</feature>
<dbReference type="SMART" id="SM00315">
    <property type="entry name" value="RGS"/>
    <property type="match status" value="1"/>
</dbReference>
<feature type="region of interest" description="Disordered" evidence="12">
    <location>
        <begin position="591"/>
        <end position="630"/>
    </location>
</feature>
<evidence type="ECO:0000259" key="13">
    <source>
        <dbReference type="PROSITE" id="PS50011"/>
    </source>
</evidence>
<dbReference type="InterPro" id="IPR000239">
    <property type="entry name" value="GPCR_kinase"/>
</dbReference>
<evidence type="ECO:0000256" key="9">
    <source>
        <dbReference type="PIRSR" id="PIRSR600239-51"/>
    </source>
</evidence>
<dbReference type="EMBL" id="JXXN02001017">
    <property type="protein sequence ID" value="THD25721.1"/>
    <property type="molecule type" value="Genomic_DNA"/>
</dbReference>
<dbReference type="InterPro" id="IPR011009">
    <property type="entry name" value="Kinase-like_dom_sf"/>
</dbReference>
<proteinExistence type="inferred from homology"/>
<dbReference type="AlphaFoldDB" id="A0A4E0RGB8"/>
<dbReference type="InterPro" id="IPR044926">
    <property type="entry name" value="RGS_subdomain_2"/>
</dbReference>
<feature type="domain" description="Protein kinase" evidence="13">
    <location>
        <begin position="191"/>
        <end position="454"/>
    </location>
</feature>
<dbReference type="SUPFAM" id="SSF48097">
    <property type="entry name" value="Regulator of G-protein signaling, RGS"/>
    <property type="match status" value="1"/>
</dbReference>
<dbReference type="InterPro" id="IPR016137">
    <property type="entry name" value="RGS"/>
</dbReference>
<evidence type="ECO:0000313" key="16">
    <source>
        <dbReference type="EMBL" id="THD25721.1"/>
    </source>
</evidence>
<gene>
    <name evidence="16" type="ORF">D915_003300</name>
</gene>
<dbReference type="GO" id="GO:0009966">
    <property type="term" value="P:regulation of signal transduction"/>
    <property type="evidence" value="ECO:0007669"/>
    <property type="project" value="TreeGrafter"/>
</dbReference>
<dbReference type="Proteomes" id="UP000230066">
    <property type="component" value="Unassembled WGS sequence"/>
</dbReference>
<keyword evidence="7 11" id="KW-0418">Kinase</keyword>
<dbReference type="InterPro" id="IPR036305">
    <property type="entry name" value="RGS_sf"/>
</dbReference>
<keyword evidence="5 11" id="KW-0808">Transferase</keyword>
<dbReference type="InterPro" id="IPR000961">
    <property type="entry name" value="AGC-kinase_C"/>
</dbReference>
<evidence type="ECO:0000259" key="14">
    <source>
        <dbReference type="PROSITE" id="PS50132"/>
    </source>
</evidence>
<feature type="domain" description="RGS" evidence="14">
    <location>
        <begin position="57"/>
        <end position="176"/>
    </location>
</feature>
<comment type="caution">
    <text evidence="16">The sequence shown here is derived from an EMBL/GenBank/DDBJ whole genome shotgun (WGS) entry which is preliminary data.</text>
</comment>
<comment type="catalytic activity">
    <reaction evidence="1">
        <text>[G-protein-coupled receptor] + ATP = [G-protein-coupled receptor]-phosphate + ADP + H(+)</text>
        <dbReference type="Rhea" id="RHEA:12008"/>
        <dbReference type="Rhea" id="RHEA-COMP:11260"/>
        <dbReference type="Rhea" id="RHEA-COMP:11261"/>
        <dbReference type="ChEBI" id="CHEBI:15378"/>
        <dbReference type="ChEBI" id="CHEBI:30616"/>
        <dbReference type="ChEBI" id="CHEBI:43176"/>
        <dbReference type="ChEBI" id="CHEBI:68546"/>
        <dbReference type="ChEBI" id="CHEBI:456216"/>
        <dbReference type="EC" id="2.7.11.16"/>
    </reaction>
</comment>
<feature type="binding site" evidence="10">
    <location>
        <position position="220"/>
    </location>
    <ligand>
        <name>ATP</name>
        <dbReference type="ChEBI" id="CHEBI:30616"/>
    </ligand>
</feature>
<dbReference type="GO" id="GO:0005737">
    <property type="term" value="C:cytoplasm"/>
    <property type="evidence" value="ECO:0007669"/>
    <property type="project" value="TreeGrafter"/>
</dbReference>
<dbReference type="EC" id="2.7.11.-" evidence="11"/>
<evidence type="ECO:0000256" key="5">
    <source>
        <dbReference type="ARBA" id="ARBA00022679"/>
    </source>
</evidence>
<evidence type="ECO:0000256" key="1">
    <source>
        <dbReference type="ARBA" id="ARBA00001256"/>
    </source>
</evidence>
<protein>
    <recommendedName>
        <fullName evidence="11">G protein-coupled receptor kinase</fullName>
        <ecNumber evidence="11">2.7.11.-</ecNumber>
    </recommendedName>
</protein>
<dbReference type="InterPro" id="IPR008271">
    <property type="entry name" value="Ser/Thr_kinase_AS"/>
</dbReference>
<evidence type="ECO:0000256" key="4">
    <source>
        <dbReference type="ARBA" id="ARBA00022553"/>
    </source>
</evidence>
<dbReference type="PROSITE" id="PS00107">
    <property type="entry name" value="PROTEIN_KINASE_ATP"/>
    <property type="match status" value="1"/>
</dbReference>
<evidence type="ECO:0000256" key="7">
    <source>
        <dbReference type="ARBA" id="ARBA00022777"/>
    </source>
</evidence>
<dbReference type="Gene3D" id="1.10.510.10">
    <property type="entry name" value="Transferase(Phosphotransferase) domain 1"/>
    <property type="match status" value="1"/>
</dbReference>
<evidence type="ECO:0000256" key="6">
    <source>
        <dbReference type="ARBA" id="ARBA00022741"/>
    </source>
</evidence>
<keyword evidence="8 10" id="KW-0067">ATP-binding</keyword>
<dbReference type="Pfam" id="PF00069">
    <property type="entry name" value="Pkinase"/>
    <property type="match status" value="1"/>
</dbReference>
<dbReference type="PROSITE" id="PS50132">
    <property type="entry name" value="RGS"/>
    <property type="match status" value="1"/>
</dbReference>
<name>A0A4E0RGB8_FASHE</name>
<accession>A0A4E0RGB8</accession>
<evidence type="ECO:0000313" key="17">
    <source>
        <dbReference type="Proteomes" id="UP000230066"/>
    </source>
</evidence>
<keyword evidence="3 11" id="KW-0723">Serine/threonine-protein kinase</keyword>
<dbReference type="GO" id="GO:0005524">
    <property type="term" value="F:ATP binding"/>
    <property type="evidence" value="ECO:0007669"/>
    <property type="project" value="UniProtKB-UniRule"/>
</dbReference>
<dbReference type="PROSITE" id="PS00108">
    <property type="entry name" value="PROTEIN_KINASE_ST"/>
    <property type="match status" value="1"/>
</dbReference>
<dbReference type="SUPFAM" id="SSF56112">
    <property type="entry name" value="Protein kinase-like (PK-like)"/>
    <property type="match status" value="1"/>
</dbReference>
<feature type="domain" description="AGC-kinase C-terminal" evidence="15">
    <location>
        <begin position="455"/>
        <end position="520"/>
    </location>
</feature>
<dbReference type="Pfam" id="PF00615">
    <property type="entry name" value="RGS"/>
    <property type="match status" value="1"/>
</dbReference>
<dbReference type="PROSITE" id="PS50011">
    <property type="entry name" value="PROTEIN_KINASE_DOM"/>
    <property type="match status" value="1"/>
</dbReference>
<dbReference type="SMART" id="SM00220">
    <property type="entry name" value="S_TKc"/>
    <property type="match status" value="1"/>
</dbReference>
<dbReference type="PANTHER" id="PTHR24355">
    <property type="entry name" value="G PROTEIN-COUPLED RECEPTOR KINASE/RIBOSOMAL PROTEIN S6 KINASE"/>
    <property type="match status" value="1"/>
</dbReference>
<evidence type="ECO:0000256" key="10">
    <source>
        <dbReference type="PROSITE-ProRule" id="PRU10141"/>
    </source>
</evidence>
<dbReference type="InterPro" id="IPR017441">
    <property type="entry name" value="Protein_kinase_ATP_BS"/>
</dbReference>
<keyword evidence="17" id="KW-1185">Reference proteome</keyword>
<dbReference type="FunFam" id="1.10.167.10:FF:000009">
    <property type="entry name" value="G protein-coupled receptor kinase"/>
    <property type="match status" value="1"/>
</dbReference>
<dbReference type="PANTHER" id="PTHR24355:SF28">
    <property type="entry name" value="G PROTEIN-COUPLED RECEPTOR KINASE 2"/>
    <property type="match status" value="1"/>
</dbReference>
<dbReference type="GO" id="GO:0004703">
    <property type="term" value="F:G protein-coupled receptor kinase activity"/>
    <property type="evidence" value="ECO:0007669"/>
    <property type="project" value="UniProtKB-EC"/>
</dbReference>
<dbReference type="CDD" id="cd05605">
    <property type="entry name" value="STKc_GRK4_like"/>
    <property type="match status" value="1"/>
</dbReference>
<evidence type="ECO:0000256" key="11">
    <source>
        <dbReference type="RuleBase" id="RU000308"/>
    </source>
</evidence>
<dbReference type="FunFam" id="1.10.510.10:FF:000074">
    <property type="entry name" value="G protein-coupled receptor kinase"/>
    <property type="match status" value="1"/>
</dbReference>
<evidence type="ECO:0000259" key="15">
    <source>
        <dbReference type="PROSITE" id="PS51285"/>
    </source>
</evidence>
<dbReference type="Gene3D" id="1.10.167.10">
    <property type="entry name" value="Regulator of G-protein Signalling 4, domain 2"/>
    <property type="match status" value="1"/>
</dbReference>
<sequence length="682" mass="77658">MELENIVANTVYIKAKKSGLDKDRGRSRKWRNLLAFPHITDCEHLRDELSLNYEYVIKQQPIGKRLFWSYCKTKEDLSNAIEFLDAADKFEVCLDSERTTTGMELWQRFLCPAKCESPLQIPVSDIDEISRVFTEITDSTVLPKDLFTKVERAVEDHLKDAPFHEFLNSIYFDRYLQWKSLERQPVDKHTFRMYRVLGKGGFGEVCACQVRATGKLYACKKLEKKRMKKRHGENMALTEKQILQKMNSRFVVNLAYTFETKDALCLVLTIMNGGDLKFHIHNMNYATGLGENRSRFYAAEIALGLEHLHSIRIVYRDLKPENILIDDQGHVRISDLGLAVEIPPGGSVKGRVGTAGYMAPEVVMNSRYTFSPDWFGFGCIVYEMITGHAPFRKRKERVKREEVDRRVCEEVEEYGSAFTEHGSNLCRSLLQKNPTYRLGCDESGAAAVKRHAWFQSTNWVRLEAGLEEPPFLPDPHAVYAKDVLDIEQFSTIKGVTLDVQDAEFYRRFCSGAVSIPWQNEIIETECYEELNVFYEPDGSLVQNLDRANPPPIAPSPRGGFFRRLIHSRTAKTNLKSNSTQTVETTDHKNVLFSKPSTSKPNGIGESDIGSDELNNHGGTHLAEDRSLPGFDASPEKIEAVAESVRTVEHQKSPDKLIQRCDSVPDRSNKNRLLACCARGRCS</sequence>
<reference evidence="16" key="1">
    <citation type="submission" date="2019-03" db="EMBL/GenBank/DDBJ databases">
        <title>Improved annotation for the trematode Fasciola hepatica.</title>
        <authorList>
            <person name="Choi Y.-J."/>
            <person name="Martin J."/>
            <person name="Mitreva M."/>
        </authorList>
    </citation>
    <scope>NUCLEOTIDE SEQUENCE [LARGE SCALE GENOMIC DNA]</scope>
</reference>
<evidence type="ECO:0000256" key="2">
    <source>
        <dbReference type="ARBA" id="ARBA00009793"/>
    </source>
</evidence>
<dbReference type="SMART" id="SM00133">
    <property type="entry name" value="S_TK_X"/>
    <property type="match status" value="1"/>
</dbReference>
<comment type="similarity">
    <text evidence="2 11">Belongs to the protein kinase superfamily. AGC Ser/Thr protein kinase family. GPRK subfamily.</text>
</comment>